<evidence type="ECO:0000313" key="2">
    <source>
        <dbReference type="Proteomes" id="UP000265836"/>
    </source>
</evidence>
<dbReference type="EMBL" id="QXDA01000001">
    <property type="protein sequence ID" value="RIA35592.1"/>
    <property type="molecule type" value="Genomic_DNA"/>
</dbReference>
<dbReference type="Proteomes" id="UP000265836">
    <property type="component" value="Unassembled WGS sequence"/>
</dbReference>
<protein>
    <submittedName>
        <fullName evidence="1">Uncharacterized protein</fullName>
    </submittedName>
</protein>
<sequence>MPMPYAEPVGCALRTEAAVTPQTPRKPWCAQRTLPKRLMLTPYITRHVGGLCAPEKLFPARNTHSSQTLVNTGVLWEVS</sequence>
<dbReference type="AlphaFoldDB" id="A0A397NDN1"/>
<gene>
    <name evidence="1" type="ORF">DFO61_0037</name>
</gene>
<organism evidence="1 2">
    <name type="scientific">Ectopseudomonas oleovorans</name>
    <name type="common">Pseudomonas oleovorans</name>
    <dbReference type="NCBI Taxonomy" id="301"/>
    <lineage>
        <taxon>Bacteria</taxon>
        <taxon>Pseudomonadati</taxon>
        <taxon>Pseudomonadota</taxon>
        <taxon>Gammaproteobacteria</taxon>
        <taxon>Pseudomonadales</taxon>
        <taxon>Pseudomonadaceae</taxon>
        <taxon>Ectopseudomonas</taxon>
    </lineage>
</organism>
<reference evidence="1 2" key="1">
    <citation type="submission" date="2018-08" db="EMBL/GenBank/DDBJ databases">
        <title>Genome sequencing of rice bacterial endophytes.</title>
        <authorList>
            <person name="Venturi V."/>
        </authorList>
    </citation>
    <scope>NUCLEOTIDE SEQUENCE [LARGE SCALE GENOMIC DNA]</scope>
    <source>
        <strain evidence="1 2">E1205</strain>
    </source>
</reference>
<name>A0A397NDN1_ECTOL</name>
<comment type="caution">
    <text evidence="1">The sequence shown here is derived from an EMBL/GenBank/DDBJ whole genome shotgun (WGS) entry which is preliminary data.</text>
</comment>
<accession>A0A397NDN1</accession>
<proteinExistence type="predicted"/>
<evidence type="ECO:0000313" key="1">
    <source>
        <dbReference type="EMBL" id="RIA35592.1"/>
    </source>
</evidence>